<dbReference type="HOGENOM" id="CLU_3272734_0_0_3"/>
<evidence type="ECO:0000313" key="2">
    <source>
        <dbReference type="EMBL" id="AKE62882.1"/>
    </source>
</evidence>
<dbReference type="EMBL" id="CP011304">
    <property type="protein sequence ID" value="AKE62882.1"/>
    <property type="molecule type" value="Genomic_DNA"/>
</dbReference>
<organism evidence="2 3">
    <name type="scientific">Microcystis aeruginosa NIES-2549</name>
    <dbReference type="NCBI Taxonomy" id="1641812"/>
    <lineage>
        <taxon>Bacteria</taxon>
        <taxon>Bacillati</taxon>
        <taxon>Cyanobacteriota</taxon>
        <taxon>Cyanophyceae</taxon>
        <taxon>Oscillatoriophycideae</taxon>
        <taxon>Chroococcales</taxon>
        <taxon>Microcystaceae</taxon>
        <taxon>Microcystis</taxon>
    </lineage>
</organism>
<sequence length="41" mass="4509">MTTFDPLLQKYRQSANALLGLGGSTPQKPRLTDKIGSNDQF</sequence>
<proteinExistence type="predicted"/>
<gene>
    <name evidence="2" type="ORF">MYAER_0522</name>
</gene>
<name>A0A0F6U1E7_MICAE</name>
<dbReference type="AlphaFoldDB" id="A0A0F6U1E7"/>
<feature type="region of interest" description="Disordered" evidence="1">
    <location>
        <begin position="19"/>
        <end position="41"/>
    </location>
</feature>
<reference evidence="2 3" key="1">
    <citation type="journal article" date="2015" name="Genome Announc.">
        <title>Complete Genome Sequence of Microcystis aeruginosa NIES-2549, a Bloom-Forming Cyanobacterium from Lake Kasumigaura, Japan.</title>
        <authorList>
            <person name="Yamaguchi H."/>
            <person name="Suzuki S."/>
            <person name="Tanabe Y."/>
            <person name="Osana Y."/>
            <person name="Shimura Y."/>
            <person name="Ishida K."/>
            <person name="Kawachi M."/>
        </authorList>
    </citation>
    <scope>NUCLEOTIDE SEQUENCE [LARGE SCALE GENOMIC DNA]</scope>
    <source>
        <strain evidence="2 3">NIES-2549</strain>
    </source>
</reference>
<accession>A0A0F6U1E7</accession>
<dbReference type="Proteomes" id="UP000034103">
    <property type="component" value="Chromosome"/>
</dbReference>
<protein>
    <submittedName>
        <fullName evidence="2">Uncharacterized protein</fullName>
    </submittedName>
</protein>
<evidence type="ECO:0000256" key="1">
    <source>
        <dbReference type="SAM" id="MobiDB-lite"/>
    </source>
</evidence>
<dbReference type="PATRIC" id="fig|1641812.3.peg.541"/>
<evidence type="ECO:0000313" key="3">
    <source>
        <dbReference type="Proteomes" id="UP000034103"/>
    </source>
</evidence>